<evidence type="ECO:0000256" key="1">
    <source>
        <dbReference type="SAM" id="MobiDB-lite"/>
    </source>
</evidence>
<proteinExistence type="predicted"/>
<feature type="region of interest" description="Disordered" evidence="1">
    <location>
        <begin position="49"/>
        <end position="210"/>
    </location>
</feature>
<sequence length="405" mass="46322">MSLSAQLITYKRLLEEEYGVDCHVRKGNPPSRRFSAGSESADYFYDEFRRREQKPQRNHRERLSAAVDKKGGAHGDSPRRRAARKASPNRHDSYKGREDYDYYNDPAAKAMPTPPLPPPNVEYEDEDAKEYYDFKPDMKRGDSGGDGGRGAPFREAADDSDDERPARKRAEENHPRARKNEAPRQAAKESHEYPSIEDEGPIRPGSSYEYGFEEGFSKKKLKMKAGNDEEDAFFEDDSEEGGDQTAPNRRGRRQDAPAVTSDEEELDEEAERMDAGAEDDVQVRPKKRSAAEDEDEDEDPFFTGKLARAKQHRRFQRSRYMQMEDDGYEEAHHRRQNTSGTWPRARAKRGAMLERLLYAACNVHMYHIDLKRCDRGIMDEVASLYNVTVRLSRSLSAASKSSACV</sequence>
<reference evidence="2 3" key="1">
    <citation type="journal article" date="2020" name="Cell">
        <title>Large-Scale Comparative Analyses of Tick Genomes Elucidate Their Genetic Diversity and Vector Capacities.</title>
        <authorList>
            <consortium name="Tick Genome and Microbiome Consortium (TIGMIC)"/>
            <person name="Jia N."/>
            <person name="Wang J."/>
            <person name="Shi W."/>
            <person name="Du L."/>
            <person name="Sun Y."/>
            <person name="Zhan W."/>
            <person name="Jiang J.F."/>
            <person name="Wang Q."/>
            <person name="Zhang B."/>
            <person name="Ji P."/>
            <person name="Bell-Sakyi L."/>
            <person name="Cui X.M."/>
            <person name="Yuan T.T."/>
            <person name="Jiang B.G."/>
            <person name="Yang W.F."/>
            <person name="Lam T.T."/>
            <person name="Chang Q.C."/>
            <person name="Ding S.J."/>
            <person name="Wang X.J."/>
            <person name="Zhu J.G."/>
            <person name="Ruan X.D."/>
            <person name="Zhao L."/>
            <person name="Wei J.T."/>
            <person name="Ye R.Z."/>
            <person name="Que T.C."/>
            <person name="Du C.H."/>
            <person name="Zhou Y.H."/>
            <person name="Cheng J.X."/>
            <person name="Dai P.F."/>
            <person name="Guo W.B."/>
            <person name="Han X.H."/>
            <person name="Huang E.J."/>
            <person name="Li L.F."/>
            <person name="Wei W."/>
            <person name="Gao Y.C."/>
            <person name="Liu J.Z."/>
            <person name="Shao H.Z."/>
            <person name="Wang X."/>
            <person name="Wang C.C."/>
            <person name="Yang T.C."/>
            <person name="Huo Q.B."/>
            <person name="Li W."/>
            <person name="Chen H.Y."/>
            <person name="Chen S.E."/>
            <person name="Zhou L.G."/>
            <person name="Ni X.B."/>
            <person name="Tian J.H."/>
            <person name="Sheng Y."/>
            <person name="Liu T."/>
            <person name="Pan Y.S."/>
            <person name="Xia L.Y."/>
            <person name="Li J."/>
            <person name="Zhao F."/>
            <person name="Cao W.C."/>
        </authorList>
    </citation>
    <scope>NUCLEOTIDE SEQUENCE [LARGE SCALE GENOMIC DNA]</scope>
    <source>
        <strain evidence="2">HaeL-2018</strain>
    </source>
</reference>
<feature type="compositionally biased region" description="Basic and acidic residues" evidence="1">
    <location>
        <begin position="89"/>
        <end position="100"/>
    </location>
</feature>
<feature type="compositionally biased region" description="Acidic residues" evidence="1">
    <location>
        <begin position="261"/>
        <end position="280"/>
    </location>
</feature>
<protein>
    <submittedName>
        <fullName evidence="2">Uncharacterized protein</fullName>
    </submittedName>
</protein>
<dbReference type="EMBL" id="JABSTR010000001">
    <property type="protein sequence ID" value="KAH9362349.1"/>
    <property type="molecule type" value="Genomic_DNA"/>
</dbReference>
<dbReference type="OrthoDB" id="6513599at2759"/>
<feature type="compositionally biased region" description="Basic and acidic residues" evidence="1">
    <location>
        <begin position="61"/>
        <end position="79"/>
    </location>
</feature>
<feature type="region of interest" description="Disordered" evidence="1">
    <location>
        <begin position="222"/>
        <end position="307"/>
    </location>
</feature>
<dbReference type="Proteomes" id="UP000821853">
    <property type="component" value="Chromosome 1"/>
</dbReference>
<gene>
    <name evidence="2" type="ORF">HPB48_018001</name>
</gene>
<feature type="compositionally biased region" description="Acidic residues" evidence="1">
    <location>
        <begin position="228"/>
        <end position="242"/>
    </location>
</feature>
<dbReference type="AlphaFoldDB" id="A0A9J6FH53"/>
<feature type="compositionally biased region" description="Basic and acidic residues" evidence="1">
    <location>
        <begin position="163"/>
        <end position="194"/>
    </location>
</feature>
<accession>A0A9J6FH53</accession>
<evidence type="ECO:0000313" key="3">
    <source>
        <dbReference type="Proteomes" id="UP000821853"/>
    </source>
</evidence>
<keyword evidence="3" id="KW-1185">Reference proteome</keyword>
<feature type="compositionally biased region" description="Basic and acidic residues" evidence="1">
    <location>
        <begin position="129"/>
        <end position="143"/>
    </location>
</feature>
<comment type="caution">
    <text evidence="2">The sequence shown here is derived from an EMBL/GenBank/DDBJ whole genome shotgun (WGS) entry which is preliminary data.</text>
</comment>
<name>A0A9J6FH53_HAELO</name>
<evidence type="ECO:0000313" key="2">
    <source>
        <dbReference type="EMBL" id="KAH9362349.1"/>
    </source>
</evidence>
<organism evidence="2 3">
    <name type="scientific">Haemaphysalis longicornis</name>
    <name type="common">Bush tick</name>
    <dbReference type="NCBI Taxonomy" id="44386"/>
    <lineage>
        <taxon>Eukaryota</taxon>
        <taxon>Metazoa</taxon>
        <taxon>Ecdysozoa</taxon>
        <taxon>Arthropoda</taxon>
        <taxon>Chelicerata</taxon>
        <taxon>Arachnida</taxon>
        <taxon>Acari</taxon>
        <taxon>Parasitiformes</taxon>
        <taxon>Ixodida</taxon>
        <taxon>Ixodoidea</taxon>
        <taxon>Ixodidae</taxon>
        <taxon>Haemaphysalinae</taxon>
        <taxon>Haemaphysalis</taxon>
    </lineage>
</organism>
<dbReference type="VEuPathDB" id="VectorBase:HLOH_051871"/>